<feature type="chain" id="PRO_5004233224" evidence="4">
    <location>
        <begin position="23"/>
        <end position="532"/>
    </location>
</feature>
<dbReference type="PIRSF" id="PIRSF029745">
    <property type="entry name" value="FhaC"/>
    <property type="match status" value="1"/>
</dbReference>
<keyword evidence="1" id="KW-0472">Membrane</keyword>
<evidence type="ECO:0000256" key="4">
    <source>
        <dbReference type="SAM" id="SignalP"/>
    </source>
</evidence>
<keyword evidence="2" id="KW-0812">Transmembrane</keyword>
<dbReference type="GO" id="GO:0098046">
    <property type="term" value="C:type V protein secretion system complex"/>
    <property type="evidence" value="ECO:0007669"/>
    <property type="project" value="TreeGrafter"/>
</dbReference>
<evidence type="ECO:0000256" key="2">
    <source>
        <dbReference type="ARBA" id="ARBA00022692"/>
    </source>
</evidence>
<feature type="signal peptide" evidence="4">
    <location>
        <begin position="1"/>
        <end position="22"/>
    </location>
</feature>
<dbReference type="InterPro" id="IPR005565">
    <property type="entry name" value="Hemolysn_activator_HlyB_C"/>
</dbReference>
<feature type="domain" description="Polypeptide-transport-associated ShlB-type" evidence="6">
    <location>
        <begin position="59"/>
        <end position="128"/>
    </location>
</feature>
<keyword evidence="3" id="KW-0998">Cell outer membrane</keyword>
<dbReference type="InterPro" id="IPR027282">
    <property type="entry name" value="TPS"/>
</dbReference>
<keyword evidence="4" id="KW-0732">Signal</keyword>
<evidence type="ECO:0000259" key="6">
    <source>
        <dbReference type="Pfam" id="PF08479"/>
    </source>
</evidence>
<dbReference type="Gene3D" id="2.40.160.50">
    <property type="entry name" value="membrane protein fhac: a member of the omp85/tpsb transporter family"/>
    <property type="match status" value="1"/>
</dbReference>
<dbReference type="GO" id="GO:0046819">
    <property type="term" value="P:protein secretion by the type V secretion system"/>
    <property type="evidence" value="ECO:0007669"/>
    <property type="project" value="TreeGrafter"/>
</dbReference>
<evidence type="ECO:0000259" key="5">
    <source>
        <dbReference type="Pfam" id="PF03865"/>
    </source>
</evidence>
<dbReference type="EMBL" id="U32175">
    <property type="protein sequence ID" value="AAC43537.1"/>
    <property type="molecule type" value="Genomic_DNA"/>
</dbReference>
<dbReference type="PANTHER" id="PTHR34597:SF3">
    <property type="entry name" value="OUTER MEMBRANE TRANSPORTER CDIB"/>
    <property type="match status" value="1"/>
</dbReference>
<organism evidence="7">
    <name type="scientific">Haemophilus ducreyi</name>
    <dbReference type="NCBI Taxonomy" id="730"/>
    <lineage>
        <taxon>Bacteria</taxon>
        <taxon>Pseudomonadati</taxon>
        <taxon>Pseudomonadota</taxon>
        <taxon>Gammaproteobacteria</taxon>
        <taxon>Pasteurellales</taxon>
        <taxon>Pasteurellaceae</taxon>
        <taxon>Haemophilus</taxon>
    </lineage>
</organism>
<dbReference type="InterPro" id="IPR013686">
    <property type="entry name" value="Polypept-transport_assoc_ShlB"/>
</dbReference>
<sequence length="532" mass="61156">MRRCEIITVLALLTLCSVYVRAEPENIVITKFEPVQQYDQIKHQAQKNTTDFSPSKVCLPYKGIKFQGITLIDPLPYLPKKNECLNQSRLNQLSQDITQAYLNKGYIHNPFQFEDKLSGFLIMRVLEGKVIKLTSKSDRVNLNTIAYHILGNPLKVQDLDQALDQANQMFGSRVTVDVLTQQDGGIHLDLVNEEQRRVNGFIGLDNNASKIYRRWQAKTGAYVDNPFGFSDMLHLGLTHSLKSFQHDYTQSASLLYRIPYGYKALSVYGSISKFKQQLPLKFNVLKQAGKNWQLGAKLNYTLARDSRYISNISIQLEHSDNKHYFEDVLVKIQSPRITSMQAELSYLRLFKQGSFLANLLYERGLPWFNAMRNQGRHQPEGQFSKWRFDLSFNYYYQFFGKTLHQYHGLKTQYSKNYLVSGKQFDLLNKENVRGFNDAGSLSENAVILRNSLGISFQCKNWKVGPYGFVDIGRQKNSINNIAPQSALGYGVGINLENKKALLNVEYARGKFFSTKEATKQENSIYIDIKCFF</sequence>
<dbReference type="PANTHER" id="PTHR34597">
    <property type="entry name" value="SLR1661 PROTEIN"/>
    <property type="match status" value="1"/>
</dbReference>
<dbReference type="PIR" id="S70844">
    <property type="entry name" value="S70844"/>
</dbReference>
<evidence type="ECO:0000256" key="1">
    <source>
        <dbReference type="ARBA" id="ARBA00022452"/>
    </source>
</evidence>
<evidence type="ECO:0000313" key="7">
    <source>
        <dbReference type="EMBL" id="AAC43537.1"/>
    </source>
</evidence>
<keyword evidence="1" id="KW-1134">Transmembrane beta strand</keyword>
<accession>Q47954</accession>
<name>Q47954_HAEDC</name>
<dbReference type="GO" id="GO:0008320">
    <property type="term" value="F:protein transmembrane transporter activity"/>
    <property type="evidence" value="ECO:0007669"/>
    <property type="project" value="TreeGrafter"/>
</dbReference>
<dbReference type="Pfam" id="PF03865">
    <property type="entry name" value="ShlB"/>
    <property type="match status" value="1"/>
</dbReference>
<proteinExistence type="predicted"/>
<dbReference type="Pfam" id="PF08479">
    <property type="entry name" value="POTRA_2"/>
    <property type="match status" value="1"/>
</dbReference>
<protein>
    <submittedName>
        <fullName evidence="7">HhdB</fullName>
    </submittedName>
</protein>
<feature type="domain" description="Haemolysin activator HlyB C-terminal" evidence="5">
    <location>
        <begin position="184"/>
        <end position="494"/>
    </location>
</feature>
<gene>
    <name evidence="7" type="primary">hhdB</name>
</gene>
<dbReference type="AlphaFoldDB" id="Q47954"/>
<dbReference type="InterPro" id="IPR051544">
    <property type="entry name" value="TPS_OM_transporter"/>
</dbReference>
<reference evidence="7" key="1">
    <citation type="journal article" date="1995" name="Mol. Microbiol.">
        <title>Cloning and characterization of the genes encoding the hemolysin of Haemophilus ducreyi.</title>
        <authorList>
            <person name="Palmer K.P."/>
            <person name="Munson R.S. Jr."/>
        </authorList>
    </citation>
    <scope>NUCLEOTIDE SEQUENCE</scope>
    <source>
        <strain evidence="7">35000</strain>
    </source>
</reference>
<evidence type="ECO:0000256" key="3">
    <source>
        <dbReference type="ARBA" id="ARBA00023237"/>
    </source>
</evidence>